<dbReference type="RefSeq" id="WP_380074466.1">
    <property type="nucleotide sequence ID" value="NZ_JBHRTO010000002.1"/>
</dbReference>
<name>A0ABV7J260_9RHOB</name>
<comment type="caution">
    <text evidence="1">The sequence shown here is derived from an EMBL/GenBank/DDBJ whole genome shotgun (WGS) entry which is preliminary data.</text>
</comment>
<proteinExistence type="predicted"/>
<dbReference type="Proteomes" id="UP001595547">
    <property type="component" value="Unassembled WGS sequence"/>
</dbReference>
<organism evidence="1 2">
    <name type="scientific">Cypionkella sinensis</name>
    <dbReference type="NCBI Taxonomy" id="1756043"/>
    <lineage>
        <taxon>Bacteria</taxon>
        <taxon>Pseudomonadati</taxon>
        <taxon>Pseudomonadota</taxon>
        <taxon>Alphaproteobacteria</taxon>
        <taxon>Rhodobacterales</taxon>
        <taxon>Paracoccaceae</taxon>
        <taxon>Cypionkella</taxon>
    </lineage>
</organism>
<protein>
    <submittedName>
        <fullName evidence="1">Glycosyltransferase</fullName>
    </submittedName>
</protein>
<accession>A0ABV7J260</accession>
<keyword evidence="2" id="KW-1185">Reference proteome</keyword>
<reference evidence="2" key="1">
    <citation type="journal article" date="2019" name="Int. J. Syst. Evol. Microbiol.">
        <title>The Global Catalogue of Microorganisms (GCM) 10K type strain sequencing project: providing services to taxonomists for standard genome sequencing and annotation.</title>
        <authorList>
            <consortium name="The Broad Institute Genomics Platform"/>
            <consortium name="The Broad Institute Genome Sequencing Center for Infectious Disease"/>
            <person name="Wu L."/>
            <person name="Ma J."/>
        </authorList>
    </citation>
    <scope>NUCLEOTIDE SEQUENCE [LARGE SCALE GENOMIC DNA]</scope>
    <source>
        <strain evidence="2">KCTC 52039</strain>
    </source>
</reference>
<dbReference type="Pfam" id="PF11316">
    <property type="entry name" value="Rhamno_transf"/>
    <property type="match status" value="1"/>
</dbReference>
<dbReference type="InterPro" id="IPR021466">
    <property type="entry name" value="Put_rhamnosyl_transferase"/>
</dbReference>
<evidence type="ECO:0000313" key="1">
    <source>
        <dbReference type="EMBL" id="MFC3182810.1"/>
    </source>
</evidence>
<dbReference type="EMBL" id="JBHRTO010000002">
    <property type="protein sequence ID" value="MFC3182810.1"/>
    <property type="molecule type" value="Genomic_DNA"/>
</dbReference>
<sequence>MTTQWQDFVARQEVLIALRFSYFGSSGWKSDFSKDQALLFDQDRLIMRLGLLQSLPLPSLGAQTDQNFHLMILSSYAMPRWAQRSLAEACAEALPKERYTILPRRAGIAHRHLAQFIAARYPDHASVLQTVLDDDDGFSTDLIARMRAEMAQLPPLNTPDDLRFVSFSRGYGLDLSSKDAETYALYHHRYPFINLGLAMAGARAGSNILQIRHRKSPLNHPHRLVGGQPMFVRSVHEANDSRVEVTTKWRAVPDWRQDADMRARFPYLPQL</sequence>
<gene>
    <name evidence="1" type="ORF">ACFOGH_17560</name>
</gene>
<evidence type="ECO:0000313" key="2">
    <source>
        <dbReference type="Proteomes" id="UP001595547"/>
    </source>
</evidence>